<dbReference type="OrthoDB" id="190276at2"/>
<evidence type="ECO:0000256" key="4">
    <source>
        <dbReference type="ARBA" id="ARBA00022842"/>
    </source>
</evidence>
<reference evidence="10 11" key="1">
    <citation type="submission" date="2018-04" db="EMBL/GenBank/DDBJ databases">
        <title>Genomic Encyclopedia of Archaeal and Bacterial Type Strains, Phase II (KMG-II): from individual species to whole genera.</title>
        <authorList>
            <person name="Goeker M."/>
        </authorList>
    </citation>
    <scope>NUCLEOTIDE SEQUENCE [LARGE SCALE GENOMIC DNA]</scope>
    <source>
        <strain evidence="10 11">DSM 25731</strain>
    </source>
</reference>
<keyword evidence="11" id="KW-1185">Reference proteome</keyword>
<dbReference type="RefSeq" id="WP_108116552.1">
    <property type="nucleotide sequence ID" value="NZ_QBKT01000011.1"/>
</dbReference>
<evidence type="ECO:0000256" key="3">
    <source>
        <dbReference type="ARBA" id="ARBA00022763"/>
    </source>
</evidence>
<comment type="cofactor">
    <cofactor evidence="1">
        <name>Fe(2+)</name>
        <dbReference type="ChEBI" id="CHEBI:29033"/>
    </cofactor>
</comment>
<dbReference type="Pfam" id="PF13532">
    <property type="entry name" value="2OG-FeII_Oxy_2"/>
    <property type="match status" value="1"/>
</dbReference>
<dbReference type="GO" id="GO:0016705">
    <property type="term" value="F:oxidoreductase activity, acting on paired donors, with incorporation or reduction of molecular oxygen"/>
    <property type="evidence" value="ECO:0007669"/>
    <property type="project" value="UniProtKB-ARBA"/>
</dbReference>
<gene>
    <name evidence="10" type="ORF">C8N46_111102</name>
</gene>
<dbReference type="InterPro" id="IPR005123">
    <property type="entry name" value="Oxoglu/Fe-dep_dioxygenase_dom"/>
</dbReference>
<accession>A0A2T6BSH7</accession>
<dbReference type="AlphaFoldDB" id="A0A2T6BSH7"/>
<protein>
    <submittedName>
        <fullName evidence="10">Alkylated DNA repair dioxygenase AlkB</fullName>
    </submittedName>
</protein>
<dbReference type="GO" id="GO:0046872">
    <property type="term" value="F:metal ion binding"/>
    <property type="evidence" value="ECO:0007669"/>
    <property type="project" value="UniProtKB-KW"/>
</dbReference>
<dbReference type="EMBL" id="QBKT01000011">
    <property type="protein sequence ID" value="PTX59033.1"/>
    <property type="molecule type" value="Genomic_DNA"/>
</dbReference>
<dbReference type="InterPro" id="IPR037151">
    <property type="entry name" value="AlkB-like_sf"/>
</dbReference>
<evidence type="ECO:0000256" key="1">
    <source>
        <dbReference type="ARBA" id="ARBA00001954"/>
    </source>
</evidence>
<dbReference type="GO" id="GO:0016787">
    <property type="term" value="F:hydrolase activity"/>
    <property type="evidence" value="ECO:0007669"/>
    <property type="project" value="UniProtKB-ARBA"/>
</dbReference>
<keyword evidence="4" id="KW-0460">Magnesium</keyword>
<keyword evidence="2" id="KW-0479">Metal-binding</keyword>
<evidence type="ECO:0000256" key="2">
    <source>
        <dbReference type="ARBA" id="ARBA00022723"/>
    </source>
</evidence>
<dbReference type="GO" id="GO:0140097">
    <property type="term" value="F:catalytic activity, acting on DNA"/>
    <property type="evidence" value="ECO:0007669"/>
    <property type="project" value="UniProtKB-ARBA"/>
</dbReference>
<keyword evidence="7" id="KW-0408">Iron</keyword>
<evidence type="ECO:0000256" key="7">
    <source>
        <dbReference type="ARBA" id="ARBA00023004"/>
    </source>
</evidence>
<dbReference type="FunFam" id="2.60.120.590:FF:000004">
    <property type="entry name" value="DNA oxidative demethylase ALKBH2"/>
    <property type="match status" value="1"/>
</dbReference>
<dbReference type="PANTHER" id="PTHR31212">
    <property type="entry name" value="ALPHA-KETOGLUTARATE-DEPENDENT DIOXYGENASE ALKB HOMOLOG 3"/>
    <property type="match status" value="1"/>
</dbReference>
<name>A0A2T6BSH7_9FLAO</name>
<evidence type="ECO:0000313" key="10">
    <source>
        <dbReference type="EMBL" id="PTX59033.1"/>
    </source>
</evidence>
<dbReference type="PROSITE" id="PS51471">
    <property type="entry name" value="FE2OG_OXY"/>
    <property type="match status" value="1"/>
</dbReference>
<dbReference type="Gene3D" id="2.60.120.590">
    <property type="entry name" value="Alpha-ketoglutarate-dependent dioxygenase AlkB-like"/>
    <property type="match status" value="1"/>
</dbReference>
<proteinExistence type="predicted"/>
<dbReference type="InterPro" id="IPR032854">
    <property type="entry name" value="ALKBH3"/>
</dbReference>
<comment type="caution">
    <text evidence="10">The sequence shown here is derived from an EMBL/GenBank/DDBJ whole genome shotgun (WGS) entry which is preliminary data.</text>
</comment>
<keyword evidence="8" id="KW-0234">DNA repair</keyword>
<dbReference type="InterPro" id="IPR027450">
    <property type="entry name" value="AlkB-like"/>
</dbReference>
<evidence type="ECO:0000256" key="6">
    <source>
        <dbReference type="ARBA" id="ARBA00023002"/>
    </source>
</evidence>
<evidence type="ECO:0000259" key="9">
    <source>
        <dbReference type="PROSITE" id="PS51471"/>
    </source>
</evidence>
<keyword evidence="3" id="KW-0227">DNA damage</keyword>
<dbReference type="Proteomes" id="UP000244090">
    <property type="component" value="Unassembled WGS sequence"/>
</dbReference>
<evidence type="ECO:0000256" key="8">
    <source>
        <dbReference type="ARBA" id="ARBA00023204"/>
    </source>
</evidence>
<keyword evidence="5 10" id="KW-0223">Dioxygenase</keyword>
<feature type="domain" description="Fe2OG dioxygenase" evidence="9">
    <location>
        <begin position="102"/>
        <end position="200"/>
    </location>
</feature>
<dbReference type="GO" id="GO:0051213">
    <property type="term" value="F:dioxygenase activity"/>
    <property type="evidence" value="ECO:0007669"/>
    <property type="project" value="UniProtKB-KW"/>
</dbReference>
<sequence>MLNKINPQGFPVHLPEADITYYPNFIAPKEATRMYETLLKETPWQQDDIKVFGKVYAQPRLTALYGTNQKSYSYSNIEMTPHKLTPLLQDLKQKVDTICDENFTTMLLNYYRDGKDSNGWHADNEKELGTNPVIASLSFGQERYFHLKHRTNKSLKHKILLQHGSLLLMKGETQHKWLHQIPKTARKINGRINITFRIIA</sequence>
<evidence type="ECO:0000313" key="11">
    <source>
        <dbReference type="Proteomes" id="UP000244090"/>
    </source>
</evidence>
<dbReference type="GO" id="GO:0006307">
    <property type="term" value="P:DNA alkylation repair"/>
    <property type="evidence" value="ECO:0007669"/>
    <property type="project" value="InterPro"/>
</dbReference>
<keyword evidence="6" id="KW-0560">Oxidoreductase</keyword>
<evidence type="ECO:0000256" key="5">
    <source>
        <dbReference type="ARBA" id="ARBA00022964"/>
    </source>
</evidence>
<dbReference type="GO" id="GO:0032451">
    <property type="term" value="F:demethylase activity"/>
    <property type="evidence" value="ECO:0007669"/>
    <property type="project" value="UniProtKB-ARBA"/>
</dbReference>
<organism evidence="10 11">
    <name type="scientific">Kordia periserrulae</name>
    <dbReference type="NCBI Taxonomy" id="701523"/>
    <lineage>
        <taxon>Bacteria</taxon>
        <taxon>Pseudomonadati</taxon>
        <taxon>Bacteroidota</taxon>
        <taxon>Flavobacteriia</taxon>
        <taxon>Flavobacteriales</taxon>
        <taxon>Flavobacteriaceae</taxon>
        <taxon>Kordia</taxon>
    </lineage>
</organism>
<dbReference type="PANTHER" id="PTHR31212:SF4">
    <property type="entry name" value="ALPHA-KETOGLUTARATE-DEPENDENT DIOXYGENASE ALKB HOMOLOG 3"/>
    <property type="match status" value="1"/>
</dbReference>
<dbReference type="SUPFAM" id="SSF51197">
    <property type="entry name" value="Clavaminate synthase-like"/>
    <property type="match status" value="1"/>
</dbReference>